<proteinExistence type="predicted"/>
<name>A0A6J7PPI0_9ZZZZ</name>
<dbReference type="InterPro" id="IPR036412">
    <property type="entry name" value="HAD-like_sf"/>
</dbReference>
<dbReference type="GO" id="GO:0008967">
    <property type="term" value="F:phosphoglycolate phosphatase activity"/>
    <property type="evidence" value="ECO:0007669"/>
    <property type="project" value="TreeGrafter"/>
</dbReference>
<accession>A0A6J7PPI0</accession>
<gene>
    <name evidence="1" type="ORF">UFOPK3992_00950</name>
</gene>
<protein>
    <submittedName>
        <fullName evidence="1">Unannotated protein</fullName>
    </submittedName>
</protein>
<dbReference type="EMBL" id="CAFBOZ010000121">
    <property type="protein sequence ID" value="CAB5005369.1"/>
    <property type="molecule type" value="Genomic_DNA"/>
</dbReference>
<dbReference type="InterPro" id="IPR023198">
    <property type="entry name" value="PGP-like_dom2"/>
</dbReference>
<dbReference type="PANTHER" id="PTHR43434:SF1">
    <property type="entry name" value="PHOSPHOGLYCOLATE PHOSPHATASE"/>
    <property type="match status" value="1"/>
</dbReference>
<organism evidence="1">
    <name type="scientific">freshwater metagenome</name>
    <dbReference type="NCBI Taxonomy" id="449393"/>
    <lineage>
        <taxon>unclassified sequences</taxon>
        <taxon>metagenomes</taxon>
        <taxon>ecological metagenomes</taxon>
    </lineage>
</organism>
<dbReference type="PANTHER" id="PTHR43434">
    <property type="entry name" value="PHOSPHOGLYCOLATE PHOSPHATASE"/>
    <property type="match status" value="1"/>
</dbReference>
<dbReference type="Gene3D" id="1.10.150.240">
    <property type="entry name" value="Putative phosphatase, domain 2"/>
    <property type="match status" value="1"/>
</dbReference>
<evidence type="ECO:0000313" key="1">
    <source>
        <dbReference type="EMBL" id="CAB5005369.1"/>
    </source>
</evidence>
<dbReference type="SFLD" id="SFLDG01129">
    <property type="entry name" value="C1.5:_HAD__Beta-PGM__Phosphata"/>
    <property type="match status" value="1"/>
</dbReference>
<dbReference type="AlphaFoldDB" id="A0A6J7PPI0"/>
<dbReference type="SUPFAM" id="SSF56784">
    <property type="entry name" value="HAD-like"/>
    <property type="match status" value="1"/>
</dbReference>
<dbReference type="GO" id="GO:0006281">
    <property type="term" value="P:DNA repair"/>
    <property type="evidence" value="ECO:0007669"/>
    <property type="project" value="TreeGrafter"/>
</dbReference>
<reference evidence="1" key="1">
    <citation type="submission" date="2020-05" db="EMBL/GenBank/DDBJ databases">
        <authorList>
            <person name="Chiriac C."/>
            <person name="Salcher M."/>
            <person name="Ghai R."/>
            <person name="Kavagutti S V."/>
        </authorList>
    </citation>
    <scope>NUCLEOTIDE SEQUENCE</scope>
</reference>
<dbReference type="InterPro" id="IPR023214">
    <property type="entry name" value="HAD_sf"/>
</dbReference>
<sequence length="209" mass="21521">MADALLFDLDRTLVDIQSFTDYGSARREAAALVEGFGDVAVPATDWSADTVAAMSLLVACSGDPRWAQVSAAIERHELSAVPSSAPMPGLHEAWARTADLPRAVVTLVPEVVARAALAWHGVDCAGVVVIGRRADQRPKPAPDGVLAACLALGVAPGRAVMMGDSLWDLEAAGAAGTAFVGVPTRVGSMPSDAIVALDLLAAVDLALRM</sequence>
<dbReference type="InterPro" id="IPR050155">
    <property type="entry name" value="HAD-like_hydrolase_sf"/>
</dbReference>
<dbReference type="Gene3D" id="3.40.50.1000">
    <property type="entry name" value="HAD superfamily/HAD-like"/>
    <property type="match status" value="1"/>
</dbReference>
<dbReference type="Pfam" id="PF00702">
    <property type="entry name" value="Hydrolase"/>
    <property type="match status" value="1"/>
</dbReference>
<dbReference type="SFLD" id="SFLDS00003">
    <property type="entry name" value="Haloacid_Dehalogenase"/>
    <property type="match status" value="1"/>
</dbReference>
<dbReference type="GO" id="GO:0005829">
    <property type="term" value="C:cytosol"/>
    <property type="evidence" value="ECO:0007669"/>
    <property type="project" value="TreeGrafter"/>
</dbReference>